<name>A0A2V3IGG2_9FLOR</name>
<dbReference type="InterPro" id="IPR006886">
    <property type="entry name" value="RNA_pol_III_Rpc5"/>
</dbReference>
<organism evidence="1 2">
    <name type="scientific">Gracilariopsis chorda</name>
    <dbReference type="NCBI Taxonomy" id="448386"/>
    <lineage>
        <taxon>Eukaryota</taxon>
        <taxon>Rhodophyta</taxon>
        <taxon>Florideophyceae</taxon>
        <taxon>Rhodymeniophycidae</taxon>
        <taxon>Gracilariales</taxon>
        <taxon>Gracilariaceae</taxon>
        <taxon>Gracilariopsis</taxon>
    </lineage>
</organism>
<sequence>MNANEDDPVVGEIDVFFRTPDQNNELHLMQYPLRHALSAIGSERKIHDVQLRPRHARIQMRLALYPESDDFTHTKSFNQNPILEKKIGQEQTLTSQAHLQPPQSNYTIGCFVPDTPSGPAFTIVPIRAVQQLRPTFSHIDDHDRQQLIARAERKGLLPSGTVEAPSAASPLTLSFRRRETERAAERRRNSYATLKQRERSDAWIPIQFAHRHRDDVLAKKQALFSAFDHIDVKDTLFERGTSYRDLFETHTRHMRAGFVAKAGGVRKEPLSAQQLHVLGTDAAVVQAMEQARIVRFAELHRLIGLHRPEDEVLSALRKAAYCVRGLWVVKKCGKDVGRKNASERYDACRMLLLDVFRRSNAVRTSDAIHTLGEPLLVSFASVLSILQEVGERQKGVGWQLRLVCDDKFVKEHEELCRTVDEDWERWVENARECLRKAVRRRR</sequence>
<evidence type="ECO:0000313" key="1">
    <source>
        <dbReference type="EMBL" id="PXF41142.1"/>
    </source>
</evidence>
<gene>
    <name evidence="1" type="ORF">BWQ96_09174</name>
</gene>
<dbReference type="GO" id="GO:0005666">
    <property type="term" value="C:RNA polymerase III complex"/>
    <property type="evidence" value="ECO:0007669"/>
    <property type="project" value="TreeGrafter"/>
</dbReference>
<dbReference type="AlphaFoldDB" id="A0A2V3IGG2"/>
<dbReference type="OrthoDB" id="340681at2759"/>
<protein>
    <submittedName>
        <fullName evidence="1">DNA-directed RNA polymerase III subunit RPC5</fullName>
    </submittedName>
</protein>
<evidence type="ECO:0000313" key="2">
    <source>
        <dbReference type="Proteomes" id="UP000247409"/>
    </source>
</evidence>
<dbReference type="Proteomes" id="UP000247409">
    <property type="component" value="Unassembled WGS sequence"/>
</dbReference>
<dbReference type="EMBL" id="NBIV01000234">
    <property type="protein sequence ID" value="PXF41142.1"/>
    <property type="molecule type" value="Genomic_DNA"/>
</dbReference>
<dbReference type="STRING" id="448386.A0A2V3IGG2"/>
<dbReference type="PANTHER" id="PTHR12069:SF0">
    <property type="entry name" value="DNA-DIRECTED RNA POLYMERASE III SUBUNIT RPC5"/>
    <property type="match status" value="1"/>
</dbReference>
<proteinExistence type="predicted"/>
<dbReference type="Pfam" id="PF04801">
    <property type="entry name" value="RPC5"/>
    <property type="match status" value="1"/>
</dbReference>
<dbReference type="GO" id="GO:0042797">
    <property type="term" value="P:tRNA transcription by RNA polymerase III"/>
    <property type="evidence" value="ECO:0007669"/>
    <property type="project" value="TreeGrafter"/>
</dbReference>
<comment type="caution">
    <text evidence="1">The sequence shown here is derived from an EMBL/GenBank/DDBJ whole genome shotgun (WGS) entry which is preliminary data.</text>
</comment>
<dbReference type="PANTHER" id="PTHR12069">
    <property type="entry name" value="DNA-DIRECTED RNA POLYMERASES III 80 KDA POLYPEPTIDE RNA POLYMERASE III SUBUNIT 5"/>
    <property type="match status" value="1"/>
</dbReference>
<keyword evidence="2" id="KW-1185">Reference proteome</keyword>
<accession>A0A2V3IGG2</accession>
<keyword evidence="1" id="KW-0804">Transcription</keyword>
<reference evidence="1 2" key="1">
    <citation type="journal article" date="2018" name="Mol. Biol. Evol.">
        <title>Analysis of the draft genome of the red seaweed Gracilariopsis chorda provides insights into genome size evolution in Rhodophyta.</title>
        <authorList>
            <person name="Lee J."/>
            <person name="Yang E.C."/>
            <person name="Graf L."/>
            <person name="Yang J.H."/>
            <person name="Qiu H."/>
            <person name="Zel Zion U."/>
            <person name="Chan C.X."/>
            <person name="Stephens T.G."/>
            <person name="Weber A.P.M."/>
            <person name="Boo G.H."/>
            <person name="Boo S.M."/>
            <person name="Kim K.M."/>
            <person name="Shin Y."/>
            <person name="Jung M."/>
            <person name="Lee S.J."/>
            <person name="Yim H.S."/>
            <person name="Lee J.H."/>
            <person name="Bhattacharya D."/>
            <person name="Yoon H.S."/>
        </authorList>
    </citation>
    <scope>NUCLEOTIDE SEQUENCE [LARGE SCALE GENOMIC DNA]</scope>
    <source>
        <strain evidence="1 2">SKKU-2015</strain>
        <tissue evidence="1">Whole body</tissue>
    </source>
</reference>
<keyword evidence="1" id="KW-0240">DNA-directed RNA polymerase</keyword>